<feature type="transmembrane region" description="Helical" evidence="5">
    <location>
        <begin position="125"/>
        <end position="154"/>
    </location>
</feature>
<sequence length="653" mass="71088">MRHTSSYPKHASLVCAKRVSNRTRFFLAVLSLSSGLDFLGWVLTVSLSKIVRRQRHADGPKIRPHLSRSPHLSNEWEFAGWGSMRYLDITPVDLHAAEESLNHPVKSLNEIRATSVSGNGVTGSVFYAFPVVAAAAGIYSPLCLVVATFLLLFFRPVMLELANAVHLNGANYVYLLQASGKFLAIIGAAGTLLDAIATSAVSAATASTYLAGEFAHLPISTGVLAILFLIALGLFALAGLRESTTVTASVFLFHLFSMAMLAIACVVHWARADTTSAVLRANWALRPVGALETVRAIFYGICVAFLGVTGFECTPSYIEHMSTKTYAAALRNLVAIAVALNGVLSLMVYAILSTETIASGANILSVLAEVAAGRWLRIVVVVDAVGVLLGGVLTGVLTADGLIGRLTRDRVLPQVFVSELPITGSTWLATLFSLLLALLLFLASGMNLATVSSMFSISFLFVLFLFTISDILLKINRPHLPRQPSANTMVLLGAFTVVCVTLAGNIARDPTAIGLFAAFFFVVLIMFFVLDSQPYLVRLALRIHSTSGLERWACTRKWKQMLVRWYQHTRDASVCVWIKHDDIHTMLQTLLSVQANTPHASKVVFVHAYRSADRIPNELHPNSRLLDEAFPTITVECVQSYTFSLHLRSRSRI</sequence>
<name>W4JSU9_HETIT</name>
<protein>
    <submittedName>
        <fullName evidence="6">Amino acid transporter</fullName>
    </submittedName>
</protein>
<feature type="transmembrane region" description="Helical" evidence="5">
    <location>
        <begin position="250"/>
        <end position="270"/>
    </location>
</feature>
<comment type="subcellular location">
    <subcellularLocation>
        <location evidence="1">Membrane</location>
        <topology evidence="1">Multi-pass membrane protein</topology>
    </subcellularLocation>
</comment>
<feature type="transmembrane region" description="Helical" evidence="5">
    <location>
        <begin position="454"/>
        <end position="473"/>
    </location>
</feature>
<proteinExistence type="predicted"/>
<dbReference type="GO" id="GO:0015171">
    <property type="term" value="F:amino acid transmembrane transporter activity"/>
    <property type="evidence" value="ECO:0007669"/>
    <property type="project" value="TreeGrafter"/>
</dbReference>
<dbReference type="Proteomes" id="UP000030671">
    <property type="component" value="Unassembled WGS sequence"/>
</dbReference>
<feature type="transmembrane region" description="Helical" evidence="5">
    <location>
        <begin position="25"/>
        <end position="43"/>
    </location>
</feature>
<evidence type="ECO:0000313" key="6">
    <source>
        <dbReference type="EMBL" id="ETW76534.1"/>
    </source>
</evidence>
<dbReference type="HOGENOM" id="CLU_012451_0_0_1"/>
<keyword evidence="3 5" id="KW-1133">Transmembrane helix</keyword>
<feature type="transmembrane region" description="Helical" evidence="5">
    <location>
        <begin position="512"/>
        <end position="530"/>
    </location>
</feature>
<evidence type="ECO:0000313" key="7">
    <source>
        <dbReference type="Proteomes" id="UP000030671"/>
    </source>
</evidence>
<evidence type="ECO:0000256" key="1">
    <source>
        <dbReference type="ARBA" id="ARBA00004141"/>
    </source>
</evidence>
<feature type="transmembrane region" description="Helical" evidence="5">
    <location>
        <begin position="485"/>
        <end position="506"/>
    </location>
</feature>
<dbReference type="Gene3D" id="1.20.1740.10">
    <property type="entry name" value="Amino acid/polyamine transporter I"/>
    <property type="match status" value="1"/>
</dbReference>
<gene>
    <name evidence="6" type="ORF">HETIRDRAFT_53064</name>
</gene>
<evidence type="ECO:0000256" key="2">
    <source>
        <dbReference type="ARBA" id="ARBA00022692"/>
    </source>
</evidence>
<dbReference type="KEGG" id="hir:HETIRDRAFT_53064"/>
<evidence type="ECO:0000256" key="3">
    <source>
        <dbReference type="ARBA" id="ARBA00022989"/>
    </source>
</evidence>
<dbReference type="RefSeq" id="XP_009551163.1">
    <property type="nucleotide sequence ID" value="XM_009552868.1"/>
</dbReference>
<dbReference type="PANTHER" id="PTHR43243">
    <property type="entry name" value="INNER MEMBRANE TRANSPORTER YGJI-RELATED"/>
    <property type="match status" value="1"/>
</dbReference>
<reference evidence="6 7" key="1">
    <citation type="journal article" date="2012" name="New Phytol.">
        <title>Insight into trade-off between wood decay and parasitism from the genome of a fungal forest pathogen.</title>
        <authorList>
            <person name="Olson A."/>
            <person name="Aerts A."/>
            <person name="Asiegbu F."/>
            <person name="Belbahri L."/>
            <person name="Bouzid O."/>
            <person name="Broberg A."/>
            <person name="Canback B."/>
            <person name="Coutinho P.M."/>
            <person name="Cullen D."/>
            <person name="Dalman K."/>
            <person name="Deflorio G."/>
            <person name="van Diepen L.T."/>
            <person name="Dunand C."/>
            <person name="Duplessis S."/>
            <person name="Durling M."/>
            <person name="Gonthier P."/>
            <person name="Grimwood J."/>
            <person name="Fossdal C.G."/>
            <person name="Hansson D."/>
            <person name="Henrissat B."/>
            <person name="Hietala A."/>
            <person name="Himmelstrand K."/>
            <person name="Hoffmeister D."/>
            <person name="Hogberg N."/>
            <person name="James T.Y."/>
            <person name="Karlsson M."/>
            <person name="Kohler A."/>
            <person name="Kues U."/>
            <person name="Lee Y.H."/>
            <person name="Lin Y.C."/>
            <person name="Lind M."/>
            <person name="Lindquist E."/>
            <person name="Lombard V."/>
            <person name="Lucas S."/>
            <person name="Lunden K."/>
            <person name="Morin E."/>
            <person name="Murat C."/>
            <person name="Park J."/>
            <person name="Raffaello T."/>
            <person name="Rouze P."/>
            <person name="Salamov A."/>
            <person name="Schmutz J."/>
            <person name="Solheim H."/>
            <person name="Stahlberg J."/>
            <person name="Velez H."/>
            <person name="de Vries R.P."/>
            <person name="Wiebenga A."/>
            <person name="Woodward S."/>
            <person name="Yakovlev I."/>
            <person name="Garbelotto M."/>
            <person name="Martin F."/>
            <person name="Grigoriev I.V."/>
            <person name="Stenlid J."/>
        </authorList>
    </citation>
    <scope>NUCLEOTIDE SEQUENCE [LARGE SCALE GENOMIC DNA]</scope>
    <source>
        <strain evidence="6 7">TC 32-1</strain>
    </source>
</reference>
<feature type="transmembrane region" description="Helical" evidence="5">
    <location>
        <begin position="420"/>
        <end position="442"/>
    </location>
</feature>
<dbReference type="EMBL" id="KI925464">
    <property type="protein sequence ID" value="ETW76534.1"/>
    <property type="molecule type" value="Genomic_DNA"/>
</dbReference>
<accession>W4JSU9</accession>
<dbReference type="GO" id="GO:0005886">
    <property type="term" value="C:plasma membrane"/>
    <property type="evidence" value="ECO:0007669"/>
    <property type="project" value="TreeGrafter"/>
</dbReference>
<feature type="transmembrane region" description="Helical" evidence="5">
    <location>
        <begin position="375"/>
        <end position="399"/>
    </location>
</feature>
<feature type="transmembrane region" description="Helical" evidence="5">
    <location>
        <begin position="296"/>
        <end position="318"/>
    </location>
</feature>
<keyword evidence="2 5" id="KW-0812">Transmembrane</keyword>
<dbReference type="GeneID" id="20678237"/>
<dbReference type="OrthoDB" id="1718410at2759"/>
<dbReference type="PANTHER" id="PTHR43243:SF20">
    <property type="entry name" value="CATIONIC AMINO ACID TRANSPORTER 3"/>
    <property type="match status" value="1"/>
</dbReference>
<feature type="transmembrane region" description="Helical" evidence="5">
    <location>
        <begin position="330"/>
        <end position="352"/>
    </location>
</feature>
<keyword evidence="4 5" id="KW-0472">Membrane</keyword>
<evidence type="ECO:0000256" key="5">
    <source>
        <dbReference type="SAM" id="Phobius"/>
    </source>
</evidence>
<dbReference type="InterPro" id="IPR002293">
    <property type="entry name" value="AA/rel_permease1"/>
</dbReference>
<feature type="transmembrane region" description="Helical" evidence="5">
    <location>
        <begin position="217"/>
        <end position="238"/>
    </location>
</feature>
<dbReference type="Pfam" id="PF13520">
    <property type="entry name" value="AA_permease_2"/>
    <property type="match status" value="1"/>
</dbReference>
<feature type="transmembrane region" description="Helical" evidence="5">
    <location>
        <begin position="182"/>
        <end position="205"/>
    </location>
</feature>
<organism evidence="6 7">
    <name type="scientific">Heterobasidion irregulare (strain TC 32-1)</name>
    <dbReference type="NCBI Taxonomy" id="747525"/>
    <lineage>
        <taxon>Eukaryota</taxon>
        <taxon>Fungi</taxon>
        <taxon>Dikarya</taxon>
        <taxon>Basidiomycota</taxon>
        <taxon>Agaricomycotina</taxon>
        <taxon>Agaricomycetes</taxon>
        <taxon>Russulales</taxon>
        <taxon>Bondarzewiaceae</taxon>
        <taxon>Heterobasidion</taxon>
        <taxon>Heterobasidion annosum species complex</taxon>
    </lineage>
</organism>
<dbReference type="eggNOG" id="ENOG502QT3M">
    <property type="taxonomic scope" value="Eukaryota"/>
</dbReference>
<evidence type="ECO:0000256" key="4">
    <source>
        <dbReference type="ARBA" id="ARBA00023136"/>
    </source>
</evidence>
<keyword evidence="7" id="KW-1185">Reference proteome</keyword>
<dbReference type="InParanoid" id="W4JSU9"/>
<dbReference type="AlphaFoldDB" id="W4JSU9"/>